<dbReference type="Proteomes" id="UP001324185">
    <property type="component" value="Chromosome"/>
</dbReference>
<dbReference type="PANTHER" id="PTHR34580:SF3">
    <property type="entry name" value="PROTEIN PAFB"/>
    <property type="match status" value="1"/>
</dbReference>
<evidence type="ECO:0000259" key="1">
    <source>
        <dbReference type="Pfam" id="PF13280"/>
    </source>
</evidence>
<dbReference type="Pfam" id="PF26107">
    <property type="entry name" value="BrxR_CTD"/>
    <property type="match status" value="1"/>
</dbReference>
<dbReference type="PANTHER" id="PTHR34580">
    <property type="match status" value="1"/>
</dbReference>
<evidence type="ECO:0000313" key="4">
    <source>
        <dbReference type="EMBL" id="WQG84428.1"/>
    </source>
</evidence>
<dbReference type="InterPro" id="IPR026881">
    <property type="entry name" value="WYL_dom"/>
</dbReference>
<evidence type="ECO:0000313" key="5">
    <source>
        <dbReference type="Proteomes" id="UP001324185"/>
    </source>
</evidence>
<dbReference type="InterPro" id="IPR016634">
    <property type="entry name" value="CapW-like"/>
</dbReference>
<dbReference type="EMBL" id="CP140158">
    <property type="protein sequence ID" value="WQG84428.1"/>
    <property type="molecule type" value="Genomic_DNA"/>
</dbReference>
<dbReference type="PROSITE" id="PS52050">
    <property type="entry name" value="WYL"/>
    <property type="match status" value="1"/>
</dbReference>
<dbReference type="InterPro" id="IPR059020">
    <property type="entry name" value="CapW_CTD"/>
</dbReference>
<dbReference type="InterPro" id="IPR059019">
    <property type="entry name" value="WHD_CapW"/>
</dbReference>
<dbReference type="Pfam" id="PF26109">
    <property type="entry name" value="WHD_BrxR"/>
    <property type="match status" value="1"/>
</dbReference>
<proteinExistence type="predicted"/>
<name>A0ABZ0X1G5_9GAMM</name>
<dbReference type="PIRSF" id="PIRSF015558">
    <property type="entry name" value="Txn_reg_DeoR_prd"/>
    <property type="match status" value="1"/>
</dbReference>
<keyword evidence="5" id="KW-1185">Reference proteome</keyword>
<feature type="domain" description="DNA-binding transcriptional repressor CapW C-terminal dimerisation" evidence="2">
    <location>
        <begin position="214"/>
        <end position="281"/>
    </location>
</feature>
<gene>
    <name evidence="4" type="ORF">SR900_08115</name>
</gene>
<dbReference type="Pfam" id="PF13280">
    <property type="entry name" value="WYL"/>
    <property type="match status" value="1"/>
</dbReference>
<dbReference type="RefSeq" id="WP_018624897.1">
    <property type="nucleotide sequence ID" value="NZ_CP140158.1"/>
</dbReference>
<organism evidence="4 5">
    <name type="scientific">Kangiella aquimarina</name>
    <dbReference type="NCBI Taxonomy" id="261965"/>
    <lineage>
        <taxon>Bacteria</taxon>
        <taxon>Pseudomonadati</taxon>
        <taxon>Pseudomonadota</taxon>
        <taxon>Gammaproteobacteria</taxon>
        <taxon>Kangiellales</taxon>
        <taxon>Kangiellaceae</taxon>
        <taxon>Kangiella</taxon>
    </lineage>
</organism>
<protein>
    <submittedName>
        <fullName evidence="4">WYL domain-containing protein</fullName>
    </submittedName>
</protein>
<accession>A0ABZ0X1G5</accession>
<feature type="domain" description="DNA-binding transcriptional repressor CapW winged helix-turn-helix" evidence="3">
    <location>
        <begin position="17"/>
        <end position="85"/>
    </location>
</feature>
<reference evidence="4 5" key="1">
    <citation type="submission" date="2023-11" db="EMBL/GenBank/DDBJ databases">
        <title>MicrobeMod: A computational toolkit for identifying prokaryotic methylation and restriction-modification with nanopore sequencing.</title>
        <authorList>
            <person name="Crits-Christoph A."/>
            <person name="Kang S.C."/>
            <person name="Lee H."/>
            <person name="Ostrov N."/>
        </authorList>
    </citation>
    <scope>NUCLEOTIDE SEQUENCE [LARGE SCALE GENOMIC DNA]</scope>
    <source>
        <strain evidence="4 5">DSMZ 16071</strain>
    </source>
</reference>
<evidence type="ECO:0000259" key="2">
    <source>
        <dbReference type="Pfam" id="PF26107"/>
    </source>
</evidence>
<sequence>MFLPASNIDLKEYTVNQLERLAFIEYSAYFLGEVGRKALQDRFGIKEAAASRDLTLYNDIAPGNITYNPRLRFYEPSPSFKCVFKFSTDRLLSTMTEGYGDGVKNDNSSPITCEAPRLSQPDQRVLSFVTRSLNLQKPLEITYRSLSSGETRREIIPHALVDNALRWHVRAYDRRRKRFTDFVINRISEPSFCQVTDIEEHETQKFDKQWNTEVTLELVPHPRVSHKETIEKDYCMKQGVLKKRVRAALAGYVLRRWNVDCSPNHELEGEEYHLYCQNIEALKKLSELDISTLTLAPGFKKA</sequence>
<feature type="domain" description="WYL" evidence="1">
    <location>
        <begin position="126"/>
        <end position="189"/>
    </location>
</feature>
<dbReference type="InterPro" id="IPR051534">
    <property type="entry name" value="CBASS_pafABC_assoc_protein"/>
</dbReference>
<evidence type="ECO:0000259" key="3">
    <source>
        <dbReference type="Pfam" id="PF26109"/>
    </source>
</evidence>